<organism evidence="13 14">
    <name type="scientific">Corynebacterium aquatimens</name>
    <dbReference type="NCBI Taxonomy" id="1190508"/>
    <lineage>
        <taxon>Bacteria</taxon>
        <taxon>Bacillati</taxon>
        <taxon>Actinomycetota</taxon>
        <taxon>Actinomycetes</taxon>
        <taxon>Mycobacteriales</taxon>
        <taxon>Corynebacteriaceae</taxon>
        <taxon>Corynebacterium</taxon>
    </lineage>
</organism>
<dbReference type="PRINTS" id="PR00839">
    <property type="entry name" value="V8PROTEASE"/>
</dbReference>
<evidence type="ECO:0000256" key="9">
    <source>
        <dbReference type="ARBA" id="ARBA00022989"/>
    </source>
</evidence>
<evidence type="ECO:0000256" key="2">
    <source>
        <dbReference type="ARBA" id="ARBA00004613"/>
    </source>
</evidence>
<dbReference type="EC" id="3.4.21.-" evidence="11"/>
<dbReference type="GO" id="GO:0006508">
    <property type="term" value="P:proteolysis"/>
    <property type="evidence" value="ECO:0007669"/>
    <property type="project" value="UniProtKB-KW"/>
</dbReference>
<dbReference type="InterPro" id="IPR008256">
    <property type="entry name" value="Peptidase_S1B"/>
</dbReference>
<evidence type="ECO:0000256" key="5">
    <source>
        <dbReference type="ARBA" id="ARBA00022692"/>
    </source>
</evidence>
<dbReference type="RefSeq" id="WP_376993193.1">
    <property type="nucleotide sequence ID" value="NZ_CP046980.1"/>
</dbReference>
<dbReference type="PANTHER" id="PTHR43019">
    <property type="entry name" value="SERINE ENDOPROTEASE DEGS"/>
    <property type="match status" value="1"/>
</dbReference>
<evidence type="ECO:0000256" key="10">
    <source>
        <dbReference type="ARBA" id="ARBA00023136"/>
    </source>
</evidence>
<comment type="caution">
    <text evidence="13">The sequence shown here is derived from an EMBL/GenBank/DDBJ whole genome shotgun (WGS) entry which is preliminary data.</text>
</comment>
<keyword evidence="4 11" id="KW-0645">Protease</keyword>
<evidence type="ECO:0000256" key="8">
    <source>
        <dbReference type="ARBA" id="ARBA00022825"/>
    </source>
</evidence>
<dbReference type="NCBIfam" id="NF033740">
    <property type="entry name" value="MarP_fam_protase"/>
    <property type="match status" value="1"/>
</dbReference>
<comment type="similarity">
    <text evidence="3 11">Belongs to the peptidase S1B family.</text>
</comment>
<feature type="transmembrane region" description="Helical" evidence="12">
    <location>
        <begin position="102"/>
        <end position="122"/>
    </location>
</feature>
<name>A0A931GU90_9CORY</name>
<feature type="transmembrane region" description="Helical" evidence="12">
    <location>
        <begin position="65"/>
        <end position="90"/>
    </location>
</feature>
<reference evidence="13" key="1">
    <citation type="submission" date="2020-11" db="EMBL/GenBank/DDBJ databases">
        <title>Sequencing the genomes of 1000 actinobacteria strains.</title>
        <authorList>
            <person name="Klenk H.-P."/>
        </authorList>
    </citation>
    <scope>NUCLEOTIDE SEQUENCE</scope>
    <source>
        <strain evidence="13">DSM 45632</strain>
    </source>
</reference>
<keyword evidence="10 12" id="KW-0472">Membrane</keyword>
<evidence type="ECO:0000313" key="13">
    <source>
        <dbReference type="EMBL" id="MBG6122535.1"/>
    </source>
</evidence>
<dbReference type="EMBL" id="JADOUE010000001">
    <property type="protein sequence ID" value="MBG6122535.1"/>
    <property type="molecule type" value="Genomic_DNA"/>
</dbReference>
<evidence type="ECO:0000256" key="11">
    <source>
        <dbReference type="RuleBase" id="RU004296"/>
    </source>
</evidence>
<dbReference type="GO" id="GO:0016020">
    <property type="term" value="C:membrane"/>
    <property type="evidence" value="ECO:0007669"/>
    <property type="project" value="UniProtKB-SubCell"/>
</dbReference>
<feature type="transmembrane region" description="Helical" evidence="12">
    <location>
        <begin position="33"/>
        <end position="59"/>
    </location>
</feature>
<dbReference type="PANTHER" id="PTHR43019:SF23">
    <property type="entry name" value="PROTEASE DO-LIKE 5, CHLOROPLASTIC"/>
    <property type="match status" value="1"/>
</dbReference>
<keyword evidence="8 11" id="KW-0720">Serine protease</keyword>
<dbReference type="InterPro" id="IPR003825">
    <property type="entry name" value="Colicin-V_CvpA"/>
</dbReference>
<feature type="transmembrane region" description="Helical" evidence="12">
    <location>
        <begin position="6"/>
        <end position="26"/>
    </location>
</feature>
<dbReference type="SUPFAM" id="SSF50494">
    <property type="entry name" value="Trypsin-like serine proteases"/>
    <property type="match status" value="1"/>
</dbReference>
<keyword evidence="7 11" id="KW-0378">Hydrolase</keyword>
<dbReference type="InterPro" id="IPR047680">
    <property type="entry name" value="MarP-like"/>
</dbReference>
<evidence type="ECO:0000256" key="6">
    <source>
        <dbReference type="ARBA" id="ARBA00022729"/>
    </source>
</evidence>
<dbReference type="Pfam" id="PF02674">
    <property type="entry name" value="Colicin_V"/>
    <property type="match status" value="1"/>
</dbReference>
<keyword evidence="9 12" id="KW-1133">Transmembrane helix</keyword>
<dbReference type="GO" id="GO:0009403">
    <property type="term" value="P:toxin biosynthetic process"/>
    <property type="evidence" value="ECO:0007669"/>
    <property type="project" value="InterPro"/>
</dbReference>
<dbReference type="AlphaFoldDB" id="A0A931GU90"/>
<proteinExistence type="inferred from homology"/>
<evidence type="ECO:0000256" key="7">
    <source>
        <dbReference type="ARBA" id="ARBA00022801"/>
    </source>
</evidence>
<evidence type="ECO:0000256" key="3">
    <source>
        <dbReference type="ARBA" id="ARBA00008764"/>
    </source>
</evidence>
<dbReference type="Pfam" id="PF13365">
    <property type="entry name" value="Trypsin_2"/>
    <property type="match status" value="1"/>
</dbReference>
<dbReference type="InterPro" id="IPR043504">
    <property type="entry name" value="Peptidase_S1_PA_chymotrypsin"/>
</dbReference>
<dbReference type="Gene3D" id="2.40.10.10">
    <property type="entry name" value="Trypsin-like serine proteases"/>
    <property type="match status" value="2"/>
</dbReference>
<evidence type="ECO:0000313" key="14">
    <source>
        <dbReference type="Proteomes" id="UP000658613"/>
    </source>
</evidence>
<dbReference type="Proteomes" id="UP000658613">
    <property type="component" value="Unassembled WGS sequence"/>
</dbReference>
<dbReference type="GO" id="GO:0005576">
    <property type="term" value="C:extracellular region"/>
    <property type="evidence" value="ECO:0007669"/>
    <property type="project" value="UniProtKB-SubCell"/>
</dbReference>
<keyword evidence="6" id="KW-0732">Signal</keyword>
<evidence type="ECO:0000256" key="12">
    <source>
        <dbReference type="SAM" id="Phobius"/>
    </source>
</evidence>
<accession>A0A931GU90</accession>
<evidence type="ECO:0000256" key="4">
    <source>
        <dbReference type="ARBA" id="ARBA00022670"/>
    </source>
</evidence>
<dbReference type="InterPro" id="IPR009003">
    <property type="entry name" value="Peptidase_S1_PA"/>
</dbReference>
<keyword evidence="14" id="KW-1185">Reference proteome</keyword>
<comment type="subcellular location">
    <subcellularLocation>
        <location evidence="1">Membrane</location>
        <topology evidence="1">Multi-pass membrane protein</topology>
    </subcellularLocation>
    <subcellularLocation>
        <location evidence="2">Secreted</location>
    </subcellularLocation>
</comment>
<dbReference type="GO" id="GO:0008236">
    <property type="term" value="F:serine-type peptidase activity"/>
    <property type="evidence" value="ECO:0007669"/>
    <property type="project" value="UniProtKB-KW"/>
</dbReference>
<keyword evidence="5 12" id="KW-0812">Transmembrane</keyword>
<evidence type="ECO:0000256" key="1">
    <source>
        <dbReference type="ARBA" id="ARBA00004141"/>
    </source>
</evidence>
<protein>
    <recommendedName>
        <fullName evidence="11">Serine protease</fullName>
        <ecNumber evidence="11">3.4.21.-</ecNumber>
    </recommendedName>
</protein>
<gene>
    <name evidence="13" type="ORF">IW254_001504</name>
</gene>
<sequence>MELLSSGVLIDVLIIIALISAMVSGWRQGALTAGLSVVGVVSGLIIGFAFVPVLVNLFTVHNVRLLVTLATIIVFVGLGNMVGATVGARVRENMRTRTGQRWDSAVGAVLQVIVVSVVLWLISMPLAANAPGQFGDGVRNSRVLAKADAAAPGWMRQIPEHFSALLDESGLPPLVSPFQSAKGGNVDAPNPADVDPTMVKRVRPSIVHVVGDAQGCSRRLSGSGFVAAPDYVITNAHVVAGTNSVTLDTVLGVKSASVVLYDPDADLAVLHSPELGLDAVPQTDKALRRGEPAVIMGFPKSGPFVALAARVREKMNISGPDIYATGRIEREAYSLRGNIRQGNSGGPVLNTKGEVVGVVFGAAVDDSETGYALTWDHVKKVIGDYTALKTPVDTQRCVS</sequence>